<accession>A0A4R8A769</accession>
<proteinExistence type="predicted"/>
<dbReference type="Proteomes" id="UP000295447">
    <property type="component" value="Unassembled WGS sequence"/>
</dbReference>
<keyword evidence="2" id="KW-1185">Reference proteome</keyword>
<dbReference type="RefSeq" id="WP_166678124.1">
    <property type="nucleotide sequence ID" value="NZ_SODF01000001.1"/>
</dbReference>
<sequence length="56" mass="6833">MNNLDRHPRRRNWLVRYYLAQFRFYLRLQAAVGIIPAPVARSLIAWLRPVKTRREL</sequence>
<dbReference type="AlphaFoldDB" id="A0A4R8A769"/>
<organism evidence="1 2">
    <name type="scientific">Kribbella kalugense</name>
    <dbReference type="NCBI Taxonomy" id="2512221"/>
    <lineage>
        <taxon>Bacteria</taxon>
        <taxon>Bacillati</taxon>
        <taxon>Actinomycetota</taxon>
        <taxon>Actinomycetes</taxon>
        <taxon>Propionibacteriales</taxon>
        <taxon>Kribbellaceae</taxon>
        <taxon>Kribbella</taxon>
    </lineage>
</organism>
<dbReference type="EMBL" id="SODF01000001">
    <property type="protein sequence ID" value="TDW24170.1"/>
    <property type="molecule type" value="Genomic_DNA"/>
</dbReference>
<reference evidence="1 2" key="1">
    <citation type="submission" date="2019-03" db="EMBL/GenBank/DDBJ databases">
        <title>Genomic Encyclopedia of Type Strains, Phase III (KMG-III): the genomes of soil and plant-associated and newly described type strains.</title>
        <authorList>
            <person name="Whitman W."/>
        </authorList>
    </citation>
    <scope>NUCLEOTIDE SEQUENCE [LARGE SCALE GENOMIC DNA]</scope>
    <source>
        <strain evidence="1 2">VKM Ac-2570</strain>
    </source>
</reference>
<comment type="caution">
    <text evidence="1">The sequence shown here is derived from an EMBL/GenBank/DDBJ whole genome shotgun (WGS) entry which is preliminary data.</text>
</comment>
<protein>
    <submittedName>
        <fullName evidence="1">Uncharacterized protein</fullName>
    </submittedName>
</protein>
<evidence type="ECO:0000313" key="1">
    <source>
        <dbReference type="EMBL" id="TDW24170.1"/>
    </source>
</evidence>
<gene>
    <name evidence="1" type="ORF">EV650_3036</name>
</gene>
<name>A0A4R8A769_9ACTN</name>
<evidence type="ECO:0000313" key="2">
    <source>
        <dbReference type="Proteomes" id="UP000295447"/>
    </source>
</evidence>